<dbReference type="InterPro" id="IPR050564">
    <property type="entry name" value="F420-G6PD/mer"/>
</dbReference>
<reference evidence="3" key="1">
    <citation type="submission" date="2021-01" db="EMBL/GenBank/DDBJ databases">
        <title>Whole genome shotgun sequence of Actinoplanes ferrugineus NBRC 15555.</title>
        <authorList>
            <person name="Komaki H."/>
            <person name="Tamura T."/>
        </authorList>
    </citation>
    <scope>NUCLEOTIDE SEQUENCE</scope>
    <source>
        <strain evidence="3">NBRC 15555</strain>
    </source>
</reference>
<proteinExistence type="predicted"/>
<organism evidence="3 4">
    <name type="scientific">Paractinoplanes ferrugineus</name>
    <dbReference type="NCBI Taxonomy" id="113564"/>
    <lineage>
        <taxon>Bacteria</taxon>
        <taxon>Bacillati</taxon>
        <taxon>Actinomycetota</taxon>
        <taxon>Actinomycetes</taxon>
        <taxon>Micromonosporales</taxon>
        <taxon>Micromonosporaceae</taxon>
        <taxon>Paractinoplanes</taxon>
    </lineage>
</organism>
<dbReference type="AlphaFoldDB" id="A0A919M7L9"/>
<dbReference type="InterPro" id="IPR011251">
    <property type="entry name" value="Luciferase-like_dom"/>
</dbReference>
<dbReference type="GO" id="GO:0016705">
    <property type="term" value="F:oxidoreductase activity, acting on paired donors, with incorporation or reduction of molecular oxygen"/>
    <property type="evidence" value="ECO:0007669"/>
    <property type="project" value="InterPro"/>
</dbReference>
<comment type="caution">
    <text evidence="3">The sequence shown here is derived from an EMBL/GenBank/DDBJ whole genome shotgun (WGS) entry which is preliminary data.</text>
</comment>
<dbReference type="Proteomes" id="UP000598174">
    <property type="component" value="Unassembled WGS sequence"/>
</dbReference>
<sequence length="280" mass="28860">MTTVGAIALPQNPPESLRAIVRAADSAGLAELWLWEDCFLAGGVAAAGAALAWTENLKIGIGIMPAPLRNVALCAMEVAALSRMSGGRVLPGIGHGVQEWMGQVGGRPASPLTLLREYAGALRSLLSGETVGTDGRYVKLDGVKLDWPPHSVPPIFVGATGPKTLALAGEVGDGTILTGGTSPAGVAEALRHIAGPASHELVVFVPAAFGPAGRRRLLEQQERYGIDVPGVAGSAEEIAAGLREFVDHGATKVILQPTVDEPDPVDFVVRVAAEISPLVD</sequence>
<dbReference type="Pfam" id="PF00296">
    <property type="entry name" value="Bac_luciferase"/>
    <property type="match status" value="1"/>
</dbReference>
<evidence type="ECO:0000313" key="3">
    <source>
        <dbReference type="EMBL" id="GIE09556.1"/>
    </source>
</evidence>
<feature type="domain" description="Luciferase-like" evidence="2">
    <location>
        <begin position="11"/>
        <end position="195"/>
    </location>
</feature>
<name>A0A919M7L9_9ACTN</name>
<dbReference type="Gene3D" id="3.20.20.30">
    <property type="entry name" value="Luciferase-like domain"/>
    <property type="match status" value="1"/>
</dbReference>
<dbReference type="PANTHER" id="PTHR43244:SF1">
    <property type="entry name" value="5,10-METHYLENETETRAHYDROMETHANOPTERIN REDUCTASE"/>
    <property type="match status" value="1"/>
</dbReference>
<evidence type="ECO:0000259" key="2">
    <source>
        <dbReference type="Pfam" id="PF00296"/>
    </source>
</evidence>
<dbReference type="CDD" id="cd01097">
    <property type="entry name" value="Tetrahydromethanopterin_reductase"/>
    <property type="match status" value="1"/>
</dbReference>
<keyword evidence="1" id="KW-0560">Oxidoreductase</keyword>
<keyword evidence="4" id="KW-1185">Reference proteome</keyword>
<dbReference type="InterPro" id="IPR036661">
    <property type="entry name" value="Luciferase-like_sf"/>
</dbReference>
<dbReference type="EMBL" id="BOMM01000009">
    <property type="protein sequence ID" value="GIE09556.1"/>
    <property type="molecule type" value="Genomic_DNA"/>
</dbReference>
<protein>
    <submittedName>
        <fullName evidence="3">Oxidoreductase</fullName>
    </submittedName>
</protein>
<evidence type="ECO:0000256" key="1">
    <source>
        <dbReference type="ARBA" id="ARBA00023002"/>
    </source>
</evidence>
<dbReference type="PANTHER" id="PTHR43244">
    <property type="match status" value="1"/>
</dbReference>
<dbReference type="SUPFAM" id="SSF51679">
    <property type="entry name" value="Bacterial luciferase-like"/>
    <property type="match status" value="1"/>
</dbReference>
<gene>
    <name evidence="3" type="ORF">Afe05nite_13960</name>
</gene>
<accession>A0A919M7L9</accession>
<evidence type="ECO:0000313" key="4">
    <source>
        <dbReference type="Proteomes" id="UP000598174"/>
    </source>
</evidence>
<dbReference type="RefSeq" id="WP_203816148.1">
    <property type="nucleotide sequence ID" value="NZ_BAAABP010000007.1"/>
</dbReference>